<comment type="caution">
    <text evidence="1">The sequence shown here is derived from an EMBL/GenBank/DDBJ whole genome shotgun (WGS) entry which is preliminary data.</text>
</comment>
<name>A0A1R3G212_COCAP</name>
<organism evidence="1 2">
    <name type="scientific">Corchorus capsularis</name>
    <name type="common">Jute</name>
    <dbReference type="NCBI Taxonomy" id="210143"/>
    <lineage>
        <taxon>Eukaryota</taxon>
        <taxon>Viridiplantae</taxon>
        <taxon>Streptophyta</taxon>
        <taxon>Embryophyta</taxon>
        <taxon>Tracheophyta</taxon>
        <taxon>Spermatophyta</taxon>
        <taxon>Magnoliopsida</taxon>
        <taxon>eudicotyledons</taxon>
        <taxon>Gunneridae</taxon>
        <taxon>Pentapetalae</taxon>
        <taxon>rosids</taxon>
        <taxon>malvids</taxon>
        <taxon>Malvales</taxon>
        <taxon>Malvaceae</taxon>
        <taxon>Grewioideae</taxon>
        <taxon>Apeibeae</taxon>
        <taxon>Corchorus</taxon>
    </lineage>
</organism>
<dbReference type="Proteomes" id="UP000188268">
    <property type="component" value="Unassembled WGS sequence"/>
</dbReference>
<protein>
    <submittedName>
        <fullName evidence="1">Uncharacterized protein</fullName>
    </submittedName>
</protein>
<feature type="non-terminal residue" evidence="1">
    <location>
        <position position="31"/>
    </location>
</feature>
<dbReference type="EMBL" id="AWWV01015608">
    <property type="protein sequence ID" value="OMO52070.1"/>
    <property type="molecule type" value="Genomic_DNA"/>
</dbReference>
<feature type="non-terminal residue" evidence="1">
    <location>
        <position position="1"/>
    </location>
</feature>
<gene>
    <name evidence="1" type="ORF">CCACVL1_29374</name>
</gene>
<dbReference type="Gramene" id="OMO52070">
    <property type="protein sequence ID" value="OMO52070"/>
    <property type="gene ID" value="CCACVL1_29374"/>
</dbReference>
<evidence type="ECO:0000313" key="2">
    <source>
        <dbReference type="Proteomes" id="UP000188268"/>
    </source>
</evidence>
<evidence type="ECO:0000313" key="1">
    <source>
        <dbReference type="EMBL" id="OMO52070.1"/>
    </source>
</evidence>
<keyword evidence="2" id="KW-1185">Reference proteome</keyword>
<sequence length="31" mass="3465">PLQLRPPVDLNDRHPFLSTSPVTLLHLLTSS</sequence>
<reference evidence="1 2" key="1">
    <citation type="submission" date="2013-09" db="EMBL/GenBank/DDBJ databases">
        <title>Corchorus capsularis genome sequencing.</title>
        <authorList>
            <person name="Alam M."/>
            <person name="Haque M.S."/>
            <person name="Islam M.S."/>
            <person name="Emdad E.M."/>
            <person name="Islam M.M."/>
            <person name="Ahmed B."/>
            <person name="Halim A."/>
            <person name="Hossen Q.M.M."/>
            <person name="Hossain M.Z."/>
            <person name="Ahmed R."/>
            <person name="Khan M.M."/>
            <person name="Islam R."/>
            <person name="Rashid M.M."/>
            <person name="Khan S.A."/>
            <person name="Rahman M.S."/>
            <person name="Alam M."/>
        </authorList>
    </citation>
    <scope>NUCLEOTIDE SEQUENCE [LARGE SCALE GENOMIC DNA]</scope>
    <source>
        <strain evidence="2">cv. CVL-1</strain>
        <tissue evidence="1">Whole seedling</tissue>
    </source>
</reference>
<accession>A0A1R3G212</accession>
<proteinExistence type="predicted"/>
<dbReference type="AlphaFoldDB" id="A0A1R3G212"/>